<dbReference type="Gene3D" id="3.40.50.720">
    <property type="entry name" value="NAD(P)-binding Rossmann-like Domain"/>
    <property type="match status" value="1"/>
</dbReference>
<dbReference type="RefSeq" id="WP_380586102.1">
    <property type="nucleotide sequence ID" value="NZ_JBHSQJ010000095.1"/>
</dbReference>
<organism evidence="3 4">
    <name type="scientific">Streptacidiphilus monticola</name>
    <dbReference type="NCBI Taxonomy" id="2161674"/>
    <lineage>
        <taxon>Bacteria</taxon>
        <taxon>Bacillati</taxon>
        <taxon>Actinomycetota</taxon>
        <taxon>Actinomycetes</taxon>
        <taxon>Kitasatosporales</taxon>
        <taxon>Streptomycetaceae</taxon>
        <taxon>Streptacidiphilus</taxon>
    </lineage>
</organism>
<dbReference type="PANTHER" id="PTHR43157:SF31">
    <property type="entry name" value="PHOSPHATIDYLINOSITOL-GLYCAN BIOSYNTHESIS CLASS F PROTEIN"/>
    <property type="match status" value="1"/>
</dbReference>
<dbReference type="PRINTS" id="PR00081">
    <property type="entry name" value="GDHRDH"/>
</dbReference>
<dbReference type="SUPFAM" id="SSF51735">
    <property type="entry name" value="NAD(P)-binding Rossmann-fold domains"/>
    <property type="match status" value="1"/>
</dbReference>
<dbReference type="InterPro" id="IPR036291">
    <property type="entry name" value="NAD(P)-bd_dom_sf"/>
</dbReference>
<dbReference type="NCBIfam" id="NF004846">
    <property type="entry name" value="PRK06197.1"/>
    <property type="match status" value="1"/>
</dbReference>
<feature type="region of interest" description="Disordered" evidence="2">
    <location>
        <begin position="252"/>
        <end position="284"/>
    </location>
</feature>
<evidence type="ECO:0000313" key="3">
    <source>
        <dbReference type="EMBL" id="MFC5909900.1"/>
    </source>
</evidence>
<dbReference type="PANTHER" id="PTHR43157">
    <property type="entry name" value="PHOSPHATIDYLINOSITOL-GLYCAN BIOSYNTHESIS CLASS F PROTEIN-RELATED"/>
    <property type="match status" value="1"/>
</dbReference>
<dbReference type="Proteomes" id="UP001596174">
    <property type="component" value="Unassembled WGS sequence"/>
</dbReference>
<dbReference type="InterPro" id="IPR002347">
    <property type="entry name" value="SDR_fam"/>
</dbReference>
<dbReference type="EMBL" id="JBHSQJ010000095">
    <property type="protein sequence ID" value="MFC5909900.1"/>
    <property type="molecule type" value="Genomic_DNA"/>
</dbReference>
<accession>A0ABW1G592</accession>
<proteinExistence type="predicted"/>
<keyword evidence="1" id="KW-0560">Oxidoreductase</keyword>
<gene>
    <name evidence="3" type="ORF">ACFP3V_22125</name>
</gene>
<comment type="caution">
    <text evidence="3">The sequence shown here is derived from an EMBL/GenBank/DDBJ whole genome shotgun (WGS) entry which is preliminary data.</text>
</comment>
<evidence type="ECO:0000256" key="1">
    <source>
        <dbReference type="ARBA" id="ARBA00023002"/>
    </source>
</evidence>
<evidence type="ECO:0000313" key="4">
    <source>
        <dbReference type="Proteomes" id="UP001596174"/>
    </source>
</evidence>
<evidence type="ECO:0000256" key="2">
    <source>
        <dbReference type="SAM" id="MobiDB-lite"/>
    </source>
</evidence>
<keyword evidence="4" id="KW-1185">Reference proteome</keyword>
<protein>
    <submittedName>
        <fullName evidence="3">Oxidoreductase</fullName>
    </submittedName>
</protein>
<sequence length="321" mass="34624">MPTTPWNTTDVPDQSGRIAVVTGANSGLGLETARVLAARGATVVLACRSEDKARRAAAEIGGATEILRLDLGSLGAVRAAAAEAHERWDRIDLLVNNAGVMIPPLQRTADGFELQFGTNHLGHFAFTAQIADLLLPVPGSRVVVLASAAHKLARRGLDFDDPNWLRHRYRRGAAYARSKLANLLFTYELDRRLRAADARTIALAAHPGYSATELTRYLPAPVARLNTVLSAPIMQAADRGALPTLRAATDPEARGGQYYGPNGWQEWRGDPELTDSTPASHDRAAQQRLWTLSEELTGVRFDIPTDVPVYAGGHGRSGEEA</sequence>
<dbReference type="Pfam" id="PF00106">
    <property type="entry name" value="adh_short"/>
    <property type="match status" value="1"/>
</dbReference>
<reference evidence="4" key="1">
    <citation type="journal article" date="2019" name="Int. J. Syst. Evol. Microbiol.">
        <title>The Global Catalogue of Microorganisms (GCM) 10K type strain sequencing project: providing services to taxonomists for standard genome sequencing and annotation.</title>
        <authorList>
            <consortium name="The Broad Institute Genomics Platform"/>
            <consortium name="The Broad Institute Genome Sequencing Center for Infectious Disease"/>
            <person name="Wu L."/>
            <person name="Ma J."/>
        </authorList>
    </citation>
    <scope>NUCLEOTIDE SEQUENCE [LARGE SCALE GENOMIC DNA]</scope>
    <source>
        <strain evidence="4">JCM 4816</strain>
    </source>
</reference>
<dbReference type="CDD" id="cd05327">
    <property type="entry name" value="retinol-DH_like_SDR_c_like"/>
    <property type="match status" value="1"/>
</dbReference>
<name>A0ABW1G592_9ACTN</name>